<reference evidence="2 3" key="1">
    <citation type="submission" date="2009-01" db="EMBL/GenBank/DDBJ databases">
        <authorList>
            <person name="Fulton L."/>
            <person name="Clifton S."/>
            <person name="Fulton B."/>
            <person name="Xu J."/>
            <person name="Minx P."/>
            <person name="Pepin K.H."/>
            <person name="Johnson M."/>
            <person name="Bhonagiri V."/>
            <person name="Nash W.E."/>
            <person name="Mardis E.R."/>
            <person name="Wilson R.K."/>
        </authorList>
    </citation>
    <scope>NUCLEOTIDE SEQUENCE [LARGE SCALE GENOMIC DNA]</scope>
    <source>
        <strain evidence="2 3">DSM 15981</strain>
    </source>
</reference>
<organism evidence="2 3">
    <name type="scientific">[Clostridium] asparagiforme DSM 15981</name>
    <dbReference type="NCBI Taxonomy" id="518636"/>
    <lineage>
        <taxon>Bacteria</taxon>
        <taxon>Bacillati</taxon>
        <taxon>Bacillota</taxon>
        <taxon>Clostridia</taxon>
        <taxon>Lachnospirales</taxon>
        <taxon>Lachnospiraceae</taxon>
        <taxon>Enterocloster</taxon>
    </lineage>
</organism>
<keyword evidence="3" id="KW-1185">Reference proteome</keyword>
<dbReference type="Proteomes" id="UP000004756">
    <property type="component" value="Unassembled WGS sequence"/>
</dbReference>
<proteinExistence type="predicted"/>
<name>C0D6T4_9FIRM</name>
<dbReference type="PANTHER" id="PTHR42951">
    <property type="entry name" value="METALLO-BETA-LACTAMASE DOMAIN-CONTAINING"/>
    <property type="match status" value="1"/>
</dbReference>
<protein>
    <submittedName>
        <fullName evidence="2">Metallo-beta-lactamase domain protein</fullName>
    </submittedName>
</protein>
<evidence type="ECO:0000313" key="2">
    <source>
        <dbReference type="EMBL" id="EEG52961.1"/>
    </source>
</evidence>
<evidence type="ECO:0000313" key="3">
    <source>
        <dbReference type="Proteomes" id="UP000004756"/>
    </source>
</evidence>
<dbReference type="EMBL" id="ACCJ01000411">
    <property type="protein sequence ID" value="EEG52961.1"/>
    <property type="molecule type" value="Genomic_DNA"/>
</dbReference>
<dbReference type="HOGENOM" id="CLU_030571_0_0_9"/>
<dbReference type="Pfam" id="PF00753">
    <property type="entry name" value="Lactamase_B"/>
    <property type="match status" value="1"/>
</dbReference>
<sequence length="292" mass="33822">MSRKSDFQAVFRVDFCYTGKIEKHMFRENKLDMDAKQKEQKDWFTIDRIDPDTVILSEYRHWEETHCYLLAGNERCLLIDTGLGICNIHEEVARLTDKPVAAVATHVHWDHIGGHRYFPEFYAHELELNWLDGEFPLPLETIREMVLDRCDPPEGYDVGTYEFFQGTPTRVLGDGDEIDLGGRVIRVLHTPGHSPGHMCFWEPERGYLFTGDLVYKDVLFAYYPSTDPEAYLDSLEKVAALPVKQVFPAHHSLEIEPEILGRMRDVFRELKAAGKLRHGSGKFDYGDWGVWL</sequence>
<evidence type="ECO:0000259" key="1">
    <source>
        <dbReference type="SMART" id="SM00849"/>
    </source>
</evidence>
<dbReference type="Gene3D" id="3.60.15.10">
    <property type="entry name" value="Ribonuclease Z/Hydroxyacylglutathione hydrolase-like"/>
    <property type="match status" value="1"/>
</dbReference>
<dbReference type="PANTHER" id="PTHR42951:SF4">
    <property type="entry name" value="ACYL-COENZYME A THIOESTERASE MBLAC2"/>
    <property type="match status" value="1"/>
</dbReference>
<comment type="caution">
    <text evidence="2">The sequence shown here is derived from an EMBL/GenBank/DDBJ whole genome shotgun (WGS) entry which is preliminary data.</text>
</comment>
<dbReference type="InterPro" id="IPR050855">
    <property type="entry name" value="NDM-1-like"/>
</dbReference>
<dbReference type="SMART" id="SM00849">
    <property type="entry name" value="Lactamase_B"/>
    <property type="match status" value="1"/>
</dbReference>
<dbReference type="InterPro" id="IPR001279">
    <property type="entry name" value="Metallo-B-lactamas"/>
</dbReference>
<dbReference type="CDD" id="cd07712">
    <property type="entry name" value="MBLAC2-like_MBL-fold"/>
    <property type="match status" value="1"/>
</dbReference>
<feature type="domain" description="Metallo-beta-lactamase" evidence="1">
    <location>
        <begin position="64"/>
        <end position="250"/>
    </location>
</feature>
<dbReference type="SUPFAM" id="SSF56281">
    <property type="entry name" value="Metallo-hydrolase/oxidoreductase"/>
    <property type="match status" value="1"/>
</dbReference>
<dbReference type="AlphaFoldDB" id="C0D6T4"/>
<reference evidence="2 3" key="2">
    <citation type="submission" date="2009-02" db="EMBL/GenBank/DDBJ databases">
        <title>Draft genome sequence of Clostridium asparagiforme (DSM 15981).</title>
        <authorList>
            <person name="Sudarsanam P."/>
            <person name="Ley R."/>
            <person name="Guruge J."/>
            <person name="Turnbaugh P.J."/>
            <person name="Mahowald M."/>
            <person name="Liep D."/>
            <person name="Gordon J."/>
        </authorList>
    </citation>
    <scope>NUCLEOTIDE SEQUENCE [LARGE SCALE GENOMIC DNA]</scope>
    <source>
        <strain evidence="2 3">DSM 15981</strain>
    </source>
</reference>
<accession>C0D6T4</accession>
<gene>
    <name evidence="2" type="ORF">CLOSTASPAR_04981</name>
</gene>
<dbReference type="InterPro" id="IPR036866">
    <property type="entry name" value="RibonucZ/Hydroxyglut_hydro"/>
</dbReference>